<keyword evidence="2 10" id="KW-0812">Transmembrane</keyword>
<evidence type="ECO:0000256" key="8">
    <source>
        <dbReference type="ARBA" id="ARBA00038311"/>
    </source>
</evidence>
<reference evidence="12" key="1">
    <citation type="submission" date="2020-02" db="EMBL/GenBank/DDBJ databases">
        <authorList>
            <person name="Palmer J.M."/>
        </authorList>
    </citation>
    <scope>NUCLEOTIDE SEQUENCE</scope>
    <source>
        <strain evidence="12">EPUS1.4</strain>
        <tissue evidence="12">Thallus</tissue>
    </source>
</reference>
<evidence type="ECO:0000256" key="10">
    <source>
        <dbReference type="SAM" id="Phobius"/>
    </source>
</evidence>
<keyword evidence="4" id="KW-0256">Endoplasmic reticulum</keyword>
<organism evidence="12 13">
    <name type="scientific">Endocarpon pusillum</name>
    <dbReference type="NCBI Taxonomy" id="364733"/>
    <lineage>
        <taxon>Eukaryota</taxon>
        <taxon>Fungi</taxon>
        <taxon>Dikarya</taxon>
        <taxon>Ascomycota</taxon>
        <taxon>Pezizomycotina</taxon>
        <taxon>Eurotiomycetes</taxon>
        <taxon>Chaetothyriomycetidae</taxon>
        <taxon>Verrucariales</taxon>
        <taxon>Verrucariaceae</taxon>
        <taxon>Endocarpon</taxon>
    </lineage>
</organism>
<evidence type="ECO:0000256" key="6">
    <source>
        <dbReference type="ARBA" id="ARBA00023136"/>
    </source>
</evidence>
<comment type="subcellular location">
    <subcellularLocation>
        <location evidence="1">Endoplasmic reticulum membrane</location>
        <topology evidence="1">Single-pass type I membrane protein</topology>
    </subcellularLocation>
</comment>
<evidence type="ECO:0000313" key="12">
    <source>
        <dbReference type="EMBL" id="KAF7507769.1"/>
    </source>
</evidence>
<evidence type="ECO:0000256" key="2">
    <source>
        <dbReference type="ARBA" id="ARBA00022692"/>
    </source>
</evidence>
<dbReference type="Pfam" id="PF03896">
    <property type="entry name" value="TRAP_alpha"/>
    <property type="match status" value="1"/>
</dbReference>
<sequence>MRRFLSLASCLLSLQAIGAYAQADPVEEDISEDKLQSPSLGVTVGASFPDAEIFGIKLVNGKATKALVSFSNEEPEPVTVKFIGGALWTPPFDPQGNKIVRNLTATRYHVEIPAGEKQSLPYNFATELHPQDLRLELAAIISSSDGKDFALQAFNETVSIVEPDTSLFDPQIIFLYLFMLSCAGGVLYLFYSIWIAPYFPQKRTRGGGEKPKKTTGSHKKIDAGESAEALGTDGPAVTTGAKGYNEEWIPAHHIQRPEAKRVKSGNPRPKSRGKAD</sequence>
<keyword evidence="6 10" id="KW-0472">Membrane</keyword>
<feature type="region of interest" description="Disordered" evidence="9">
    <location>
        <begin position="204"/>
        <end position="276"/>
    </location>
</feature>
<dbReference type="GO" id="GO:0005789">
    <property type="term" value="C:endoplasmic reticulum membrane"/>
    <property type="evidence" value="ECO:0007669"/>
    <property type="project" value="UniProtKB-SubCell"/>
</dbReference>
<comment type="function">
    <text evidence="7">Is probably involved in a pathway contributing to genomic integrity.</text>
</comment>
<keyword evidence="13" id="KW-1185">Reference proteome</keyword>
<dbReference type="EMBL" id="JAACFV010000063">
    <property type="protein sequence ID" value="KAF7507769.1"/>
    <property type="molecule type" value="Genomic_DNA"/>
</dbReference>
<feature type="chain" id="PRO_5034906090" description="Translocon-associated protein subunit alpha" evidence="11">
    <location>
        <begin position="24"/>
        <end position="276"/>
    </location>
</feature>
<keyword evidence="5 10" id="KW-1133">Transmembrane helix</keyword>
<evidence type="ECO:0000256" key="3">
    <source>
        <dbReference type="ARBA" id="ARBA00022729"/>
    </source>
</evidence>
<feature type="transmembrane region" description="Helical" evidence="10">
    <location>
        <begin position="173"/>
        <end position="196"/>
    </location>
</feature>
<comment type="caution">
    <text evidence="12">The sequence shown here is derived from an EMBL/GenBank/DDBJ whole genome shotgun (WGS) entry which is preliminary data.</text>
</comment>
<dbReference type="PANTHER" id="PTHR12924:SF0">
    <property type="entry name" value="TRANSLOCON-ASSOCIATED PROTEIN SUBUNIT ALPHA"/>
    <property type="match status" value="1"/>
</dbReference>
<name>A0A8H7AI01_9EURO</name>
<protein>
    <recommendedName>
        <fullName evidence="14">Translocon-associated protein subunit alpha</fullName>
    </recommendedName>
</protein>
<dbReference type="AlphaFoldDB" id="A0A8H7AI01"/>
<accession>A0A8H7AI01</accession>
<dbReference type="Proteomes" id="UP000606974">
    <property type="component" value="Unassembled WGS sequence"/>
</dbReference>
<evidence type="ECO:0008006" key="14">
    <source>
        <dbReference type="Google" id="ProtNLM"/>
    </source>
</evidence>
<dbReference type="InterPro" id="IPR005595">
    <property type="entry name" value="TRAP_alpha"/>
</dbReference>
<evidence type="ECO:0000256" key="11">
    <source>
        <dbReference type="SAM" id="SignalP"/>
    </source>
</evidence>
<feature type="signal peptide" evidence="11">
    <location>
        <begin position="1"/>
        <end position="23"/>
    </location>
</feature>
<comment type="similarity">
    <text evidence="8">Belongs to the IRC22 family.</text>
</comment>
<evidence type="ECO:0000256" key="1">
    <source>
        <dbReference type="ARBA" id="ARBA00004115"/>
    </source>
</evidence>
<evidence type="ECO:0000256" key="4">
    <source>
        <dbReference type="ARBA" id="ARBA00022824"/>
    </source>
</evidence>
<dbReference type="PANTHER" id="PTHR12924">
    <property type="entry name" value="TRANSLOCON-ASSOCIATED PROTEIN, ALPHA SUBUNIT"/>
    <property type="match status" value="1"/>
</dbReference>
<evidence type="ECO:0000256" key="9">
    <source>
        <dbReference type="SAM" id="MobiDB-lite"/>
    </source>
</evidence>
<evidence type="ECO:0000256" key="7">
    <source>
        <dbReference type="ARBA" id="ARBA00037565"/>
    </source>
</evidence>
<dbReference type="OrthoDB" id="1926781at2759"/>
<evidence type="ECO:0000313" key="13">
    <source>
        <dbReference type="Proteomes" id="UP000606974"/>
    </source>
</evidence>
<gene>
    <name evidence="12" type="ORF">GJ744_010070</name>
</gene>
<proteinExistence type="inferred from homology"/>
<evidence type="ECO:0000256" key="5">
    <source>
        <dbReference type="ARBA" id="ARBA00022989"/>
    </source>
</evidence>
<keyword evidence="3 11" id="KW-0732">Signal</keyword>